<dbReference type="OrthoDB" id="15356at2759"/>
<gene>
    <name evidence="9" type="ORF">METBIDRAFT_34628</name>
</gene>
<name>A0A1A0HGY5_9ASCO</name>
<feature type="transmembrane region" description="Helical" evidence="8">
    <location>
        <begin position="6"/>
        <end position="22"/>
    </location>
</feature>
<reference evidence="9 10" key="1">
    <citation type="submission" date="2016-05" db="EMBL/GenBank/DDBJ databases">
        <title>Comparative genomics of biotechnologically important yeasts.</title>
        <authorList>
            <consortium name="DOE Joint Genome Institute"/>
            <person name="Riley R."/>
            <person name="Haridas S."/>
            <person name="Wolfe K.H."/>
            <person name="Lopes M.R."/>
            <person name="Hittinger C.T."/>
            <person name="Goker M."/>
            <person name="Salamov A."/>
            <person name="Wisecaver J."/>
            <person name="Long T.M."/>
            <person name="Aerts A.L."/>
            <person name="Barry K."/>
            <person name="Choi C."/>
            <person name="Clum A."/>
            <person name="Coughlan A.Y."/>
            <person name="Deshpande S."/>
            <person name="Douglass A.P."/>
            <person name="Hanson S.J."/>
            <person name="Klenk H.-P."/>
            <person name="LaButti K."/>
            <person name="Lapidus A."/>
            <person name="Lindquist E."/>
            <person name="Lipzen A."/>
            <person name="Meier-kolthoff J.P."/>
            <person name="Ohm R.A."/>
            <person name="Otillar R.P."/>
            <person name="Pangilinan J."/>
            <person name="Peng Y."/>
            <person name="Rokas A."/>
            <person name="Rosa C.A."/>
            <person name="Scheuner C."/>
            <person name="Sibirny A.A."/>
            <person name="Slot J.C."/>
            <person name="Stielow J.B."/>
            <person name="Sun H."/>
            <person name="Kurtzman C.P."/>
            <person name="Blackwell M."/>
            <person name="Grigoriev I.V."/>
            <person name="Jeffries T.W."/>
        </authorList>
    </citation>
    <scope>NUCLEOTIDE SEQUENCE [LARGE SCALE GENOMIC DNA]</scope>
    <source>
        <strain evidence="9 10">NRRL YB-4993</strain>
    </source>
</reference>
<evidence type="ECO:0000256" key="4">
    <source>
        <dbReference type="ARBA" id="ARBA00022927"/>
    </source>
</evidence>
<dbReference type="GeneID" id="30029477"/>
<dbReference type="Proteomes" id="UP000092555">
    <property type="component" value="Unassembled WGS sequence"/>
</dbReference>
<dbReference type="GO" id="GO:0000139">
    <property type="term" value="C:Golgi membrane"/>
    <property type="evidence" value="ECO:0007669"/>
    <property type="project" value="EnsemblFungi"/>
</dbReference>
<dbReference type="GO" id="GO:0030134">
    <property type="term" value="C:COPII-coated ER to Golgi transport vesicle"/>
    <property type="evidence" value="ECO:0007669"/>
    <property type="project" value="EnsemblFungi"/>
</dbReference>
<proteinExistence type="inferred from homology"/>
<comment type="subcellular location">
    <subcellularLocation>
        <location evidence="1">Membrane</location>
    </subcellularLocation>
</comment>
<feature type="transmembrane region" description="Helical" evidence="8">
    <location>
        <begin position="70"/>
        <end position="89"/>
    </location>
</feature>
<dbReference type="InterPro" id="IPR013880">
    <property type="entry name" value="Yos1"/>
</dbReference>
<evidence type="ECO:0000256" key="2">
    <source>
        <dbReference type="ARBA" id="ARBA00022448"/>
    </source>
</evidence>
<comment type="caution">
    <text evidence="9">The sequence shown here is derived from an EMBL/GenBank/DDBJ whole genome shotgun (WGS) entry which is preliminary data.</text>
</comment>
<protein>
    <submittedName>
        <fullName evidence="9">Yos1-like protein</fullName>
    </submittedName>
</protein>
<dbReference type="GO" id="GO:0006888">
    <property type="term" value="P:endoplasmic reticulum to Golgi vesicle-mediated transport"/>
    <property type="evidence" value="ECO:0007669"/>
    <property type="project" value="EnsemblFungi"/>
</dbReference>
<accession>A0A1A0HGY5</accession>
<dbReference type="AlphaFoldDB" id="A0A1A0HGY5"/>
<evidence type="ECO:0000256" key="7">
    <source>
        <dbReference type="ARBA" id="ARBA00024203"/>
    </source>
</evidence>
<dbReference type="RefSeq" id="XP_018713920.1">
    <property type="nucleotide sequence ID" value="XM_018856501.1"/>
</dbReference>
<keyword evidence="5 8" id="KW-1133">Transmembrane helix</keyword>
<keyword evidence="6 8" id="KW-0472">Membrane</keyword>
<evidence type="ECO:0000256" key="8">
    <source>
        <dbReference type="SAM" id="Phobius"/>
    </source>
</evidence>
<evidence type="ECO:0000313" key="9">
    <source>
        <dbReference type="EMBL" id="OBA23439.1"/>
    </source>
</evidence>
<dbReference type="EMBL" id="LXTC01000001">
    <property type="protein sequence ID" value="OBA23439.1"/>
    <property type="molecule type" value="Genomic_DNA"/>
</dbReference>
<organism evidence="9 10">
    <name type="scientific">Metschnikowia bicuspidata var. bicuspidata NRRL YB-4993</name>
    <dbReference type="NCBI Taxonomy" id="869754"/>
    <lineage>
        <taxon>Eukaryota</taxon>
        <taxon>Fungi</taxon>
        <taxon>Dikarya</taxon>
        <taxon>Ascomycota</taxon>
        <taxon>Saccharomycotina</taxon>
        <taxon>Pichiomycetes</taxon>
        <taxon>Metschnikowiaceae</taxon>
        <taxon>Metschnikowia</taxon>
    </lineage>
</organism>
<dbReference type="Pfam" id="PF08571">
    <property type="entry name" value="Yos1"/>
    <property type="match status" value="1"/>
</dbReference>
<evidence type="ECO:0000256" key="3">
    <source>
        <dbReference type="ARBA" id="ARBA00022692"/>
    </source>
</evidence>
<dbReference type="GO" id="GO:0015031">
    <property type="term" value="P:protein transport"/>
    <property type="evidence" value="ECO:0007669"/>
    <property type="project" value="UniProtKB-KW"/>
</dbReference>
<dbReference type="STRING" id="869754.A0A1A0HGY5"/>
<comment type="similarity">
    <text evidence="7">Belongs to the YOS1 family.</text>
</comment>
<dbReference type="PANTHER" id="PTHR15858:SF0">
    <property type="entry name" value="IMMEDIATE EARLY RESPONSE 3-INTERACTING PROTEIN 1"/>
    <property type="match status" value="1"/>
</dbReference>
<evidence type="ECO:0000313" key="10">
    <source>
        <dbReference type="Proteomes" id="UP000092555"/>
    </source>
</evidence>
<keyword evidence="3 8" id="KW-0812">Transmembrane</keyword>
<evidence type="ECO:0000256" key="1">
    <source>
        <dbReference type="ARBA" id="ARBA00004370"/>
    </source>
</evidence>
<sequence>MFGLGKLFYVIVLCINGLAVLSEDRFLNRIGWGSSAAQPQGQFLSQFVPVPANDISIKSRLVTLISAIRTLLRFPLIFINVVIIIYELILG</sequence>
<dbReference type="GO" id="GO:0005789">
    <property type="term" value="C:endoplasmic reticulum membrane"/>
    <property type="evidence" value="ECO:0007669"/>
    <property type="project" value="EnsemblFungi"/>
</dbReference>
<dbReference type="PANTHER" id="PTHR15858">
    <property type="entry name" value="IMMEDIATE EARLY RESPONSE 3-INTERACTING PROTEIN 1"/>
    <property type="match status" value="1"/>
</dbReference>
<keyword evidence="4" id="KW-0653">Protein transport</keyword>
<evidence type="ECO:0000256" key="5">
    <source>
        <dbReference type="ARBA" id="ARBA00022989"/>
    </source>
</evidence>
<evidence type="ECO:0000256" key="6">
    <source>
        <dbReference type="ARBA" id="ARBA00023136"/>
    </source>
</evidence>
<keyword evidence="2" id="KW-0813">Transport</keyword>
<keyword evidence="10" id="KW-1185">Reference proteome</keyword>